<feature type="chain" id="PRO_5002006673" evidence="6">
    <location>
        <begin position="24"/>
        <end position="372"/>
    </location>
</feature>
<dbReference type="GO" id="GO:0005975">
    <property type="term" value="P:carbohydrate metabolic process"/>
    <property type="evidence" value="ECO:0007669"/>
    <property type="project" value="InterPro"/>
</dbReference>
<evidence type="ECO:0000256" key="1">
    <source>
        <dbReference type="ARBA" id="ARBA00005336"/>
    </source>
</evidence>
<name>A0A0A2V963_BEABA</name>
<keyword evidence="2" id="KW-0378">Hydrolase</keyword>
<feature type="domain" description="Glycoside hydrolase family 3 N-terminal" evidence="7">
    <location>
        <begin position="51"/>
        <end position="365"/>
    </location>
</feature>
<keyword evidence="3" id="KW-0325">Glycoprotein</keyword>
<keyword evidence="4" id="KW-0326">Glycosidase</keyword>
<dbReference type="PANTHER" id="PTHR30480">
    <property type="entry name" value="BETA-HEXOSAMINIDASE-RELATED"/>
    <property type="match status" value="1"/>
</dbReference>
<dbReference type="InterPro" id="IPR001764">
    <property type="entry name" value="Glyco_hydro_3_N"/>
</dbReference>
<reference evidence="8 9" key="1">
    <citation type="submission" date="2012-10" db="EMBL/GenBank/DDBJ databases">
        <title>Genome sequencing and analysis of entomopathogenic fungi Beauveria bassiana D1-5.</title>
        <authorList>
            <person name="Li Q."/>
            <person name="Wang L."/>
            <person name="Zhang Z."/>
            <person name="Wang Q."/>
            <person name="Ren J."/>
            <person name="Wang M."/>
            <person name="Xu W."/>
            <person name="Wang J."/>
            <person name="Lu Y."/>
            <person name="Du Q."/>
            <person name="Sun Z."/>
        </authorList>
    </citation>
    <scope>NUCLEOTIDE SEQUENCE [LARGE SCALE GENOMIC DNA]</scope>
    <source>
        <strain evidence="8 9">D1-5</strain>
    </source>
</reference>
<dbReference type="Proteomes" id="UP000030106">
    <property type="component" value="Unassembled WGS sequence"/>
</dbReference>
<dbReference type="Gene3D" id="3.20.20.300">
    <property type="entry name" value="Glycoside hydrolase, family 3, N-terminal domain"/>
    <property type="match status" value="1"/>
</dbReference>
<dbReference type="Pfam" id="PF00933">
    <property type="entry name" value="Glyco_hydro_3"/>
    <property type="match status" value="1"/>
</dbReference>
<sequence length="372" mass="38753">MRLVEATISLGLLLATHVQPCHGTASDLDILAGQHVIYSYPNSSAPPAQLVQLTQAGLVGGVILFGVNVDAGTAAAMDTLRRAYAASPAPALLKKTTGQDAKFLITTDQEGGQVRRMRDEEPKLSAKQIGASADPAAGGEGGEAAGSGAAATLKKYNNNVNLAPVLGVYRQEGDFLDYYGRSFGNTSQAVINAAVPFINAQQAAGVAATAKHFPGLGAASHDANTDERPVTLELSLDEIRRVDEAPYVQAIAAGVDLVMPSWAVYPALDARPAGLSNKWVQDELRGRLGFTGVTISDAMEAGSLKGFGSTEETAKLAAEAGIDLLLASGRNVTQGDAIRKALVSGVQSGRLSRSQFDEATKRIAALRSKLWA</sequence>
<dbReference type="InterPro" id="IPR017853">
    <property type="entry name" value="GH"/>
</dbReference>
<dbReference type="GO" id="GO:0004553">
    <property type="term" value="F:hydrolase activity, hydrolyzing O-glycosyl compounds"/>
    <property type="evidence" value="ECO:0007669"/>
    <property type="project" value="InterPro"/>
</dbReference>
<dbReference type="PANTHER" id="PTHR30480:SF14">
    <property type="entry name" value="HYDROLASE, PUTATIVE (AFU_ORTHOLOGUE AFUA_4G13770)-RELATED"/>
    <property type="match status" value="1"/>
</dbReference>
<evidence type="ECO:0000256" key="6">
    <source>
        <dbReference type="SAM" id="SignalP"/>
    </source>
</evidence>
<dbReference type="HOGENOM" id="CLU_008392_0_1_1"/>
<accession>A0A0A2V963</accession>
<dbReference type="AlphaFoldDB" id="A0A0A2V963"/>
<evidence type="ECO:0000313" key="8">
    <source>
        <dbReference type="EMBL" id="KGQ04043.1"/>
    </source>
</evidence>
<dbReference type="eggNOG" id="ENOG502SJNP">
    <property type="taxonomic scope" value="Eukaryota"/>
</dbReference>
<dbReference type="InterPro" id="IPR036962">
    <property type="entry name" value="Glyco_hydro_3_N_sf"/>
</dbReference>
<dbReference type="OrthoDB" id="416222at2759"/>
<evidence type="ECO:0000313" key="9">
    <source>
        <dbReference type="Proteomes" id="UP000030106"/>
    </source>
</evidence>
<gene>
    <name evidence="8" type="ORF">BBAD15_g10726</name>
</gene>
<evidence type="ECO:0000256" key="3">
    <source>
        <dbReference type="ARBA" id="ARBA00023180"/>
    </source>
</evidence>
<protein>
    <submittedName>
        <fullName evidence="8">Beta-hexosaminidase</fullName>
    </submittedName>
</protein>
<keyword evidence="6" id="KW-0732">Signal</keyword>
<feature type="signal peptide" evidence="6">
    <location>
        <begin position="1"/>
        <end position="23"/>
    </location>
</feature>
<proteinExistence type="inferred from homology"/>
<evidence type="ECO:0000256" key="2">
    <source>
        <dbReference type="ARBA" id="ARBA00022801"/>
    </source>
</evidence>
<evidence type="ECO:0000259" key="7">
    <source>
        <dbReference type="Pfam" id="PF00933"/>
    </source>
</evidence>
<organism evidence="8 9">
    <name type="scientific">Beauveria bassiana D1-5</name>
    <dbReference type="NCBI Taxonomy" id="1245745"/>
    <lineage>
        <taxon>Eukaryota</taxon>
        <taxon>Fungi</taxon>
        <taxon>Dikarya</taxon>
        <taxon>Ascomycota</taxon>
        <taxon>Pezizomycotina</taxon>
        <taxon>Sordariomycetes</taxon>
        <taxon>Hypocreomycetidae</taxon>
        <taxon>Hypocreales</taxon>
        <taxon>Cordycipitaceae</taxon>
        <taxon>Beauveria</taxon>
    </lineage>
</organism>
<dbReference type="GO" id="GO:0009254">
    <property type="term" value="P:peptidoglycan turnover"/>
    <property type="evidence" value="ECO:0007669"/>
    <property type="project" value="TreeGrafter"/>
</dbReference>
<dbReference type="EMBL" id="ANFO01001130">
    <property type="protein sequence ID" value="KGQ04043.1"/>
    <property type="molecule type" value="Genomic_DNA"/>
</dbReference>
<feature type="region of interest" description="Disordered" evidence="5">
    <location>
        <begin position="109"/>
        <end position="144"/>
    </location>
</feature>
<dbReference type="SUPFAM" id="SSF51445">
    <property type="entry name" value="(Trans)glycosidases"/>
    <property type="match status" value="1"/>
</dbReference>
<evidence type="ECO:0000256" key="4">
    <source>
        <dbReference type="ARBA" id="ARBA00023295"/>
    </source>
</evidence>
<comment type="caution">
    <text evidence="8">The sequence shown here is derived from an EMBL/GenBank/DDBJ whole genome shotgun (WGS) entry which is preliminary data.</text>
</comment>
<dbReference type="InterPro" id="IPR050226">
    <property type="entry name" value="NagZ_Beta-hexosaminidase"/>
</dbReference>
<evidence type="ECO:0000256" key="5">
    <source>
        <dbReference type="SAM" id="MobiDB-lite"/>
    </source>
</evidence>
<dbReference type="STRING" id="1245745.A0A0A2V963"/>
<comment type="similarity">
    <text evidence="1">Belongs to the glycosyl hydrolase 3 family.</text>
</comment>